<sequence>MEKSKAAQREHGSVEMTQGFHVPPVTWYKDQGLRSLYIMMPILFLGATTNGYDGSLLNGLQTMDPWQQCKMPDDRPSNT</sequence>
<dbReference type="EMBL" id="JABCIY010000338">
    <property type="protein sequence ID" value="KAF7185312.1"/>
    <property type="molecule type" value="Genomic_DNA"/>
</dbReference>
<keyword evidence="2" id="KW-1185">Reference proteome</keyword>
<name>A0A8H6R7J7_9PEZI</name>
<accession>A0A8H6R7J7</accession>
<dbReference type="AlphaFoldDB" id="A0A8H6R7J7"/>
<organism evidence="1 2">
    <name type="scientific">Pseudocercospora fuligena</name>
    <dbReference type="NCBI Taxonomy" id="685502"/>
    <lineage>
        <taxon>Eukaryota</taxon>
        <taxon>Fungi</taxon>
        <taxon>Dikarya</taxon>
        <taxon>Ascomycota</taxon>
        <taxon>Pezizomycotina</taxon>
        <taxon>Dothideomycetes</taxon>
        <taxon>Dothideomycetidae</taxon>
        <taxon>Mycosphaerellales</taxon>
        <taxon>Mycosphaerellaceae</taxon>
        <taxon>Pseudocercospora</taxon>
    </lineage>
</organism>
<dbReference type="OrthoDB" id="5427210at2759"/>
<reference evidence="1" key="1">
    <citation type="submission" date="2020-04" db="EMBL/GenBank/DDBJ databases">
        <title>Draft genome resource of the tomato pathogen Pseudocercospora fuligena.</title>
        <authorList>
            <person name="Zaccaron A."/>
        </authorList>
    </citation>
    <scope>NUCLEOTIDE SEQUENCE</scope>
    <source>
        <strain evidence="1">PF001</strain>
    </source>
</reference>
<comment type="caution">
    <text evidence="1">The sequence shown here is derived from an EMBL/GenBank/DDBJ whole genome shotgun (WGS) entry which is preliminary data.</text>
</comment>
<evidence type="ECO:0000313" key="1">
    <source>
        <dbReference type="EMBL" id="KAF7185312.1"/>
    </source>
</evidence>
<gene>
    <name evidence="1" type="ORF">HII31_13291</name>
</gene>
<dbReference type="Proteomes" id="UP000660729">
    <property type="component" value="Unassembled WGS sequence"/>
</dbReference>
<protein>
    <submittedName>
        <fullName evidence="1">Uncharacterized protein</fullName>
    </submittedName>
</protein>
<proteinExistence type="predicted"/>
<evidence type="ECO:0000313" key="2">
    <source>
        <dbReference type="Proteomes" id="UP000660729"/>
    </source>
</evidence>